<organism evidence="1 2">
    <name type="scientific">Streptomyces spectabilis</name>
    <dbReference type="NCBI Taxonomy" id="68270"/>
    <lineage>
        <taxon>Bacteria</taxon>
        <taxon>Bacillati</taxon>
        <taxon>Actinomycetota</taxon>
        <taxon>Actinomycetes</taxon>
        <taxon>Kitasatosporales</taxon>
        <taxon>Streptomycetaceae</taxon>
        <taxon>Streptomyces</taxon>
    </lineage>
</organism>
<proteinExistence type="predicted"/>
<comment type="caution">
    <text evidence="1">The sequence shown here is derived from an EMBL/GenBank/DDBJ whole genome shotgun (WGS) entry which is preliminary data.</text>
</comment>
<evidence type="ECO:0000313" key="1">
    <source>
        <dbReference type="EMBL" id="MBB5109622.1"/>
    </source>
</evidence>
<evidence type="ECO:0000313" key="2">
    <source>
        <dbReference type="Proteomes" id="UP000549009"/>
    </source>
</evidence>
<gene>
    <name evidence="1" type="ORF">FHS40_008752</name>
</gene>
<dbReference type="AlphaFoldDB" id="A0A7W8B466"/>
<name>A0A7W8B466_STRST</name>
<reference evidence="1 2" key="1">
    <citation type="submission" date="2020-08" db="EMBL/GenBank/DDBJ databases">
        <title>Genomic Encyclopedia of Type Strains, Phase III (KMG-III): the genomes of soil and plant-associated and newly described type strains.</title>
        <authorList>
            <person name="Whitman W."/>
        </authorList>
    </citation>
    <scope>NUCLEOTIDE SEQUENCE [LARGE SCALE GENOMIC DNA]</scope>
    <source>
        <strain evidence="1 2">CECT 3146</strain>
    </source>
</reference>
<dbReference type="RefSeq" id="WP_184926572.1">
    <property type="nucleotide sequence ID" value="NZ_BMSQ01000040.1"/>
</dbReference>
<dbReference type="Proteomes" id="UP000549009">
    <property type="component" value="Unassembled WGS sequence"/>
</dbReference>
<dbReference type="EMBL" id="JACHJD010000033">
    <property type="protein sequence ID" value="MBB5109622.1"/>
    <property type="molecule type" value="Genomic_DNA"/>
</dbReference>
<keyword evidence="2" id="KW-1185">Reference proteome</keyword>
<sequence length="223" mass="25340">MDEQPNEHPMDLPRPRWSAHEIAVYGGSIEDDLVIAGGYLRVAGIAAEHWSQHGPDDSLPVPILYNYRHSVELSLKWLIRTAARIIRAEGYDTRGMNLSPQKVDAKLRQDSHSIKKLAERLNTCLGLITDLQPPENRIDDESMTTLLWLDDQDETGETYRYATVGRGASSQPARPHQTNINFYEEVNRLHHLASLLQGGYSSHLHEFGQQLAEYRQAMDDHYG</sequence>
<accession>A0A7W8B466</accession>
<protein>
    <submittedName>
        <fullName evidence="1">Uncharacterized protein</fullName>
    </submittedName>
</protein>